<dbReference type="eggNOG" id="ENOG5033JKV">
    <property type="taxonomic scope" value="Bacteria"/>
</dbReference>
<evidence type="ECO:0000313" key="3">
    <source>
        <dbReference type="Proteomes" id="UP000001558"/>
    </source>
</evidence>
<dbReference type="KEGG" id="slo:Shew_2651"/>
<name>A3QGB9_SHELP</name>
<keyword evidence="1" id="KW-0175">Coiled coil</keyword>
<dbReference type="HOGENOM" id="CLU_169029_0_0_6"/>
<keyword evidence="3" id="KW-1185">Reference proteome</keyword>
<evidence type="ECO:0000256" key="1">
    <source>
        <dbReference type="SAM" id="Coils"/>
    </source>
</evidence>
<reference evidence="2 3" key="1">
    <citation type="submission" date="2007-03" db="EMBL/GenBank/DDBJ databases">
        <title>Complete sequence of Shewanella loihica PV-4.</title>
        <authorList>
            <consortium name="US DOE Joint Genome Institute"/>
            <person name="Copeland A."/>
            <person name="Lucas S."/>
            <person name="Lapidus A."/>
            <person name="Barry K."/>
            <person name="Detter J.C."/>
            <person name="Glavina del Rio T."/>
            <person name="Hammon N."/>
            <person name="Israni S."/>
            <person name="Dalin E."/>
            <person name="Tice H."/>
            <person name="Pitluck S."/>
            <person name="Chain P."/>
            <person name="Malfatti S."/>
            <person name="Shin M."/>
            <person name="Vergez L."/>
            <person name="Schmutz J."/>
            <person name="Larimer F."/>
            <person name="Land M."/>
            <person name="Hauser L."/>
            <person name="Kyrpides N."/>
            <person name="Mikhailova N."/>
            <person name="Romine M.F."/>
            <person name="Serres G."/>
            <person name="Fredrickson J."/>
            <person name="Tiedje J."/>
            <person name="Richardson P."/>
        </authorList>
    </citation>
    <scope>NUCLEOTIDE SEQUENCE [LARGE SCALE GENOMIC DNA]</scope>
    <source>
        <strain evidence="3">ATCC BAA-1088 / PV-4</strain>
    </source>
</reference>
<gene>
    <name evidence="2" type="ordered locus">Shew_2651</name>
</gene>
<accession>A3QGB9</accession>
<organism evidence="2 3">
    <name type="scientific">Shewanella loihica (strain ATCC BAA-1088 / PV-4)</name>
    <dbReference type="NCBI Taxonomy" id="323850"/>
    <lineage>
        <taxon>Bacteria</taxon>
        <taxon>Pseudomonadati</taxon>
        <taxon>Pseudomonadota</taxon>
        <taxon>Gammaproteobacteria</taxon>
        <taxon>Alteromonadales</taxon>
        <taxon>Shewanellaceae</taxon>
        <taxon>Shewanella</taxon>
    </lineage>
</organism>
<proteinExistence type="predicted"/>
<dbReference type="RefSeq" id="WP_011866448.1">
    <property type="nucleotide sequence ID" value="NC_009092.1"/>
</dbReference>
<evidence type="ECO:0008006" key="4">
    <source>
        <dbReference type="Google" id="ProtNLM"/>
    </source>
</evidence>
<dbReference type="AlphaFoldDB" id="A3QGB9"/>
<dbReference type="OrthoDB" id="6388136at2"/>
<protein>
    <recommendedName>
        <fullName evidence="4">KfrA N-terminal DNA-binding domain-containing protein</fullName>
    </recommendedName>
</protein>
<dbReference type="STRING" id="323850.Shew_2651"/>
<evidence type="ECO:0000313" key="2">
    <source>
        <dbReference type="EMBL" id="ABO24517.1"/>
    </source>
</evidence>
<dbReference type="Proteomes" id="UP000001558">
    <property type="component" value="Chromosome"/>
</dbReference>
<sequence length="111" mass="11712">MSPLEQVLVAARKLSLAGKPPSLALIKASLGNSLPMPILVQGLQRFKSMSADEQAAIVVTTSAPAANVQSDDAMPTLAQLAEQVARLTANQQALVERISELEAKLSNKDPH</sequence>
<dbReference type="EMBL" id="CP000606">
    <property type="protein sequence ID" value="ABO24517.1"/>
    <property type="molecule type" value="Genomic_DNA"/>
</dbReference>
<feature type="coiled-coil region" evidence="1">
    <location>
        <begin position="77"/>
        <end position="104"/>
    </location>
</feature>